<name>A0ABS2UBS1_9LEPT</name>
<evidence type="ECO:0000313" key="6">
    <source>
        <dbReference type="EMBL" id="MBM9577811.1"/>
    </source>
</evidence>
<sequence length="209" mass="23217">MKWICHHCEYKNPIDLQHCAQCGNTKGVNVQTTDSSVSIFQKIGTLGTFGWILIILLGLGAVIITPILLITAISHLEGFAGLLLLIGGYFGARSAIRSQFGPPAKAVFIVFFSIMGMSLDQPGNYLYNFPFRYFCPSSTTMQRSVQISHPLPGRTDRTQAFSCYDQNAKEISRIQLPAILGVRFMEYFLIAGILLFTQSQLSLRGRSKK</sequence>
<keyword evidence="2" id="KW-0863">Zinc-finger</keyword>
<evidence type="ECO:0000256" key="4">
    <source>
        <dbReference type="SAM" id="Phobius"/>
    </source>
</evidence>
<dbReference type="PROSITE" id="PS01358">
    <property type="entry name" value="ZF_RANBP2_1"/>
    <property type="match status" value="1"/>
</dbReference>
<keyword evidence="1" id="KW-0479">Metal-binding</keyword>
<keyword evidence="4" id="KW-0812">Transmembrane</keyword>
<dbReference type="InterPro" id="IPR001876">
    <property type="entry name" value="Znf_RanBP2"/>
</dbReference>
<feature type="transmembrane region" description="Helical" evidence="4">
    <location>
        <begin position="79"/>
        <end position="96"/>
    </location>
</feature>
<evidence type="ECO:0000259" key="5">
    <source>
        <dbReference type="PROSITE" id="PS01358"/>
    </source>
</evidence>
<dbReference type="Proteomes" id="UP000724686">
    <property type="component" value="Unassembled WGS sequence"/>
</dbReference>
<comment type="caution">
    <text evidence="6">The sequence shown here is derived from an EMBL/GenBank/DDBJ whole genome shotgun (WGS) entry which is preliminary data.</text>
</comment>
<dbReference type="RefSeq" id="WP_205279880.1">
    <property type="nucleotide sequence ID" value="NZ_JAFFPU010000041.1"/>
</dbReference>
<dbReference type="Pfam" id="PF00641">
    <property type="entry name" value="Zn_ribbon_RanBP"/>
    <property type="match status" value="1"/>
</dbReference>
<evidence type="ECO:0000313" key="7">
    <source>
        <dbReference type="Proteomes" id="UP000724686"/>
    </source>
</evidence>
<keyword evidence="4" id="KW-0472">Membrane</keyword>
<feature type="transmembrane region" description="Helical" evidence="4">
    <location>
        <begin position="49"/>
        <end position="73"/>
    </location>
</feature>
<protein>
    <recommendedName>
        <fullName evidence="5">RanBP2-type domain-containing protein</fullName>
    </recommendedName>
</protein>
<evidence type="ECO:0000256" key="3">
    <source>
        <dbReference type="ARBA" id="ARBA00022833"/>
    </source>
</evidence>
<evidence type="ECO:0000256" key="2">
    <source>
        <dbReference type="ARBA" id="ARBA00022771"/>
    </source>
</evidence>
<feature type="domain" description="RanBP2-type" evidence="5">
    <location>
        <begin position="3"/>
        <end position="22"/>
    </location>
</feature>
<gene>
    <name evidence="6" type="ORF">JWG45_11685</name>
</gene>
<organism evidence="6 7">
    <name type="scientific">Leptospira ainlahdjerensis</name>
    <dbReference type="NCBI Taxonomy" id="2810033"/>
    <lineage>
        <taxon>Bacteria</taxon>
        <taxon>Pseudomonadati</taxon>
        <taxon>Spirochaetota</taxon>
        <taxon>Spirochaetia</taxon>
        <taxon>Leptospirales</taxon>
        <taxon>Leptospiraceae</taxon>
        <taxon>Leptospira</taxon>
    </lineage>
</organism>
<proteinExistence type="predicted"/>
<reference evidence="6 7" key="1">
    <citation type="submission" date="2021-02" db="EMBL/GenBank/DDBJ databases">
        <title>Leptospira ainlahdjerensis sp. nov., Leptospira ainazelensis sp. nov., Leptospira abararensis sp. nov. and Leptospira chreensis sp. nov., four new species isolated from water sources in Algeria.</title>
        <authorList>
            <person name="Amara Korba A."/>
            <person name="Kainiu M."/>
            <person name="Vincent A.T."/>
            <person name="Mariet J.-F."/>
            <person name="Veyrier F.J."/>
            <person name="Goarant C."/>
            <person name="Picardeau M."/>
        </authorList>
    </citation>
    <scope>NUCLEOTIDE SEQUENCE [LARGE SCALE GENOMIC DNA]</scope>
    <source>
        <strain evidence="6 7">201903070</strain>
    </source>
</reference>
<dbReference type="EMBL" id="JAFFPU010000041">
    <property type="protein sequence ID" value="MBM9577811.1"/>
    <property type="molecule type" value="Genomic_DNA"/>
</dbReference>
<keyword evidence="3" id="KW-0862">Zinc</keyword>
<keyword evidence="7" id="KW-1185">Reference proteome</keyword>
<evidence type="ECO:0000256" key="1">
    <source>
        <dbReference type="ARBA" id="ARBA00022723"/>
    </source>
</evidence>
<accession>A0ABS2UBS1</accession>
<feature type="transmembrane region" description="Helical" evidence="4">
    <location>
        <begin position="103"/>
        <end position="119"/>
    </location>
</feature>
<keyword evidence="4" id="KW-1133">Transmembrane helix</keyword>
<feature type="transmembrane region" description="Helical" evidence="4">
    <location>
        <begin position="184"/>
        <end position="203"/>
    </location>
</feature>